<feature type="region of interest" description="Disordered" evidence="2">
    <location>
        <begin position="35"/>
        <end position="59"/>
    </location>
</feature>
<feature type="compositionally biased region" description="Basic and acidic residues" evidence="2">
    <location>
        <begin position="271"/>
        <end position="280"/>
    </location>
</feature>
<protein>
    <submittedName>
        <fullName evidence="3">Uncharacterized protein</fullName>
    </submittedName>
</protein>
<accession>A0A1M3SZ09</accession>
<evidence type="ECO:0000256" key="1">
    <source>
        <dbReference type="SAM" id="Coils"/>
    </source>
</evidence>
<evidence type="ECO:0000256" key="2">
    <source>
        <dbReference type="SAM" id="MobiDB-lite"/>
    </source>
</evidence>
<dbReference type="EMBL" id="KV878276">
    <property type="protein sequence ID" value="OJZ79705.1"/>
    <property type="molecule type" value="Genomic_DNA"/>
</dbReference>
<dbReference type="VEuPathDB" id="FungiDB:ASPFODRAFT_148699"/>
<dbReference type="OrthoDB" id="10381626at2759"/>
<feature type="coiled-coil region" evidence="1">
    <location>
        <begin position="224"/>
        <end position="251"/>
    </location>
</feature>
<proteinExistence type="predicted"/>
<sequence length="288" mass="32669">MALPWTNYCSATGRPHPAHYQQCPTCQAVNPLPRQADVDLTGSPEPHPLPPPQPVQSGLYIQTTSSSGIGPRTAMFGGENVRQNALLRKKKASKDRDPAGVKIIIYFYLYNIQEGESEDDIPVTTCTLLEQVQTYIRNYLLDDLNHFIHNELLSARTGCTYVRNPDDEFRLSTAIIRKQPVFLSPTARGNVKVLDFMKKWFSYKHGSYQEKKIKKEIIEKEESIVREESTVQEDQDDLDALDAEIDALDASLKHQLSQTPSPPHRTRRRYVIKEDDKNRAAEYGPSGL</sequence>
<feature type="compositionally biased region" description="Pro residues" evidence="2">
    <location>
        <begin position="45"/>
        <end position="54"/>
    </location>
</feature>
<feature type="region of interest" description="Disordered" evidence="2">
    <location>
        <begin position="252"/>
        <end position="288"/>
    </location>
</feature>
<gene>
    <name evidence="3" type="ORF">ASPFODRAFT_148699</name>
</gene>
<dbReference type="Proteomes" id="UP000184063">
    <property type="component" value="Unassembled WGS sequence"/>
</dbReference>
<dbReference type="AlphaFoldDB" id="A0A1M3SZ09"/>
<keyword evidence="1" id="KW-0175">Coiled coil</keyword>
<organism evidence="3 4">
    <name type="scientific">Aspergillus luchuensis (strain CBS 106.47)</name>
    <dbReference type="NCBI Taxonomy" id="1137211"/>
    <lineage>
        <taxon>Eukaryota</taxon>
        <taxon>Fungi</taxon>
        <taxon>Dikarya</taxon>
        <taxon>Ascomycota</taxon>
        <taxon>Pezizomycotina</taxon>
        <taxon>Eurotiomycetes</taxon>
        <taxon>Eurotiomycetidae</taxon>
        <taxon>Eurotiales</taxon>
        <taxon>Aspergillaceae</taxon>
        <taxon>Aspergillus</taxon>
        <taxon>Aspergillus subgen. Circumdati</taxon>
    </lineage>
</organism>
<evidence type="ECO:0000313" key="4">
    <source>
        <dbReference type="Proteomes" id="UP000184063"/>
    </source>
</evidence>
<reference evidence="4" key="1">
    <citation type="journal article" date="2017" name="Genome Biol.">
        <title>Comparative genomics reveals high biological diversity and specific adaptations in the industrially and medically important fungal genus Aspergillus.</title>
        <authorList>
            <person name="de Vries R.P."/>
            <person name="Riley R."/>
            <person name="Wiebenga A."/>
            <person name="Aguilar-Osorio G."/>
            <person name="Amillis S."/>
            <person name="Uchima C.A."/>
            <person name="Anderluh G."/>
            <person name="Asadollahi M."/>
            <person name="Askin M."/>
            <person name="Barry K."/>
            <person name="Battaglia E."/>
            <person name="Bayram O."/>
            <person name="Benocci T."/>
            <person name="Braus-Stromeyer S.A."/>
            <person name="Caldana C."/>
            <person name="Canovas D."/>
            <person name="Cerqueira G.C."/>
            <person name="Chen F."/>
            <person name="Chen W."/>
            <person name="Choi C."/>
            <person name="Clum A."/>
            <person name="Dos Santos R.A."/>
            <person name="Damasio A.R."/>
            <person name="Diallinas G."/>
            <person name="Emri T."/>
            <person name="Fekete E."/>
            <person name="Flipphi M."/>
            <person name="Freyberg S."/>
            <person name="Gallo A."/>
            <person name="Gournas C."/>
            <person name="Habgood R."/>
            <person name="Hainaut M."/>
            <person name="Harispe M.L."/>
            <person name="Henrissat B."/>
            <person name="Hilden K.S."/>
            <person name="Hope R."/>
            <person name="Hossain A."/>
            <person name="Karabika E."/>
            <person name="Karaffa L."/>
            <person name="Karanyi Z."/>
            <person name="Krasevec N."/>
            <person name="Kuo A."/>
            <person name="Kusch H."/>
            <person name="LaButti K."/>
            <person name="Lagendijk E.L."/>
            <person name="Lapidus A."/>
            <person name="Levasseur A."/>
            <person name="Lindquist E."/>
            <person name="Lipzen A."/>
            <person name="Logrieco A.F."/>
            <person name="MacCabe A."/>
            <person name="Maekelae M.R."/>
            <person name="Malavazi I."/>
            <person name="Melin P."/>
            <person name="Meyer V."/>
            <person name="Mielnichuk N."/>
            <person name="Miskei M."/>
            <person name="Molnar A.P."/>
            <person name="Mule G."/>
            <person name="Ngan C.Y."/>
            <person name="Orejas M."/>
            <person name="Orosz E."/>
            <person name="Ouedraogo J.P."/>
            <person name="Overkamp K.M."/>
            <person name="Park H.-S."/>
            <person name="Perrone G."/>
            <person name="Piumi F."/>
            <person name="Punt P.J."/>
            <person name="Ram A.F."/>
            <person name="Ramon A."/>
            <person name="Rauscher S."/>
            <person name="Record E."/>
            <person name="Riano-Pachon D.M."/>
            <person name="Robert V."/>
            <person name="Roehrig J."/>
            <person name="Ruller R."/>
            <person name="Salamov A."/>
            <person name="Salih N.S."/>
            <person name="Samson R.A."/>
            <person name="Sandor E."/>
            <person name="Sanguinetti M."/>
            <person name="Schuetze T."/>
            <person name="Sepcic K."/>
            <person name="Shelest E."/>
            <person name="Sherlock G."/>
            <person name="Sophianopoulou V."/>
            <person name="Squina F.M."/>
            <person name="Sun H."/>
            <person name="Susca A."/>
            <person name="Todd R.B."/>
            <person name="Tsang A."/>
            <person name="Unkles S.E."/>
            <person name="van de Wiele N."/>
            <person name="van Rossen-Uffink D."/>
            <person name="Oliveira J.V."/>
            <person name="Vesth T.C."/>
            <person name="Visser J."/>
            <person name="Yu J.-H."/>
            <person name="Zhou M."/>
            <person name="Andersen M.R."/>
            <person name="Archer D.B."/>
            <person name="Baker S.E."/>
            <person name="Benoit I."/>
            <person name="Brakhage A.A."/>
            <person name="Braus G.H."/>
            <person name="Fischer R."/>
            <person name="Frisvad J.C."/>
            <person name="Goldman G.H."/>
            <person name="Houbraken J."/>
            <person name="Oakley B."/>
            <person name="Pocsi I."/>
            <person name="Scazzocchio C."/>
            <person name="Seiboth B."/>
            <person name="vanKuyk P.A."/>
            <person name="Wortman J."/>
            <person name="Dyer P.S."/>
            <person name="Grigoriev I.V."/>
        </authorList>
    </citation>
    <scope>NUCLEOTIDE SEQUENCE [LARGE SCALE GENOMIC DNA]</scope>
    <source>
        <strain evidence="4">CBS 106.47</strain>
    </source>
</reference>
<name>A0A1M3SZ09_ASPLC</name>
<evidence type="ECO:0000313" key="3">
    <source>
        <dbReference type="EMBL" id="OJZ79705.1"/>
    </source>
</evidence>